<dbReference type="SUPFAM" id="SSF56601">
    <property type="entry name" value="beta-lactamase/transpeptidase-like"/>
    <property type="match status" value="2"/>
</dbReference>
<name>A0A0Q0YEK0_9CORY</name>
<dbReference type="Proteomes" id="UP000050488">
    <property type="component" value="Unassembled WGS sequence"/>
</dbReference>
<accession>A0A0Q0YEK0</accession>
<comment type="caution">
    <text evidence="2">The sequence shown here is derived from an EMBL/GenBank/DDBJ whole genome shotgun (WGS) entry which is preliminary data.</text>
</comment>
<dbReference type="EMBL" id="LKEV01000007">
    <property type="protein sequence ID" value="KQB84807.1"/>
    <property type="molecule type" value="Genomic_DNA"/>
</dbReference>
<gene>
    <name evidence="2" type="ORF">Clow_02068</name>
</gene>
<dbReference type="RefSeq" id="WP_069724618.1">
    <property type="nucleotide sequence ID" value="NZ_LKEV01000007.1"/>
</dbReference>
<feature type="compositionally biased region" description="Low complexity" evidence="1">
    <location>
        <begin position="31"/>
        <end position="47"/>
    </location>
</feature>
<dbReference type="PATRIC" id="fig|1544413.3.peg.2071"/>
<dbReference type="AlphaFoldDB" id="A0A0Q0YEK0"/>
<dbReference type="InterPro" id="IPR012338">
    <property type="entry name" value="Beta-lactam/transpept-like"/>
</dbReference>
<feature type="region of interest" description="Disordered" evidence="1">
    <location>
        <begin position="28"/>
        <end position="47"/>
    </location>
</feature>
<dbReference type="Gene3D" id="3.40.710.10">
    <property type="entry name" value="DD-peptidase/beta-lactamase superfamily"/>
    <property type="match status" value="1"/>
</dbReference>
<evidence type="ECO:0000256" key="1">
    <source>
        <dbReference type="SAM" id="MobiDB-lite"/>
    </source>
</evidence>
<dbReference type="PROSITE" id="PS51257">
    <property type="entry name" value="PROKAR_LIPOPROTEIN"/>
    <property type="match status" value="1"/>
</dbReference>
<organism evidence="2 3">
    <name type="scientific">Corynebacterium lowii</name>
    <dbReference type="NCBI Taxonomy" id="1544413"/>
    <lineage>
        <taxon>Bacteria</taxon>
        <taxon>Bacillati</taxon>
        <taxon>Actinomycetota</taxon>
        <taxon>Actinomycetes</taxon>
        <taxon>Mycobacteriales</taxon>
        <taxon>Corynebacteriaceae</taxon>
        <taxon>Corynebacterium</taxon>
    </lineage>
</organism>
<keyword evidence="3" id="KW-1185">Reference proteome</keyword>
<dbReference type="STRING" id="1544413.Clow_02068"/>
<evidence type="ECO:0000313" key="2">
    <source>
        <dbReference type="EMBL" id="KQB84807.1"/>
    </source>
</evidence>
<protein>
    <recommendedName>
        <fullName evidence="4">Beta-lactamase enzyme family protein</fullName>
    </recommendedName>
</protein>
<reference evidence="2 3" key="1">
    <citation type="submission" date="2015-10" db="EMBL/GenBank/DDBJ databases">
        <title>Corynebacteirum lowii and Corynebacterium oculi species nova, derived from human clinical disease and and emended description of Corynebacterium mastiditis.</title>
        <authorList>
            <person name="Bernard K."/>
            <person name="Pacheco A.L."/>
            <person name="Mcdougall C."/>
            <person name="Burtx T."/>
            <person name="Weibe D."/>
            <person name="Tyler S."/>
            <person name="Olson A.B."/>
            <person name="Cnockaert M."/>
            <person name="Eguchi H."/>
            <person name="Kuwahara T."/>
            <person name="Nakayama-Imaohji H."/>
            <person name="Boudewijins M."/>
            <person name="Van Hoecke F."/>
            <person name="Bernier A.-M."/>
            <person name="Vandamme P."/>
        </authorList>
    </citation>
    <scope>NUCLEOTIDE SEQUENCE [LARGE SCALE GENOMIC DNA]</scope>
    <source>
        <strain evidence="2 3">NML 130206</strain>
    </source>
</reference>
<proteinExistence type="predicted"/>
<sequence length="273" mass="27955">MSRHGSYLALPLCALALTSCTIGEVEQEQNSAAPSSSTTASPTTAQQSPELTALPGTAVALADATGTHTAGDLSEAVGAGPAWSTSKVPLAVAALRAFPEDAQVAENVRTALTASDNEAAAFLWEALGTPEEAGAAVEAVLREGGDDHTRVETRKVRPEFSAFGQTHWAVADQAAFATALPDVKGAQPVLEAMGQVIPEQSYGLGTIEGMRFKGGWGPGVDGAYTARQMGVLSTPCGVKGAALVARPQGGTYEEAQALLTQAAEELAPHLRCS</sequence>
<evidence type="ECO:0000313" key="3">
    <source>
        <dbReference type="Proteomes" id="UP000050488"/>
    </source>
</evidence>
<evidence type="ECO:0008006" key="4">
    <source>
        <dbReference type="Google" id="ProtNLM"/>
    </source>
</evidence>